<keyword evidence="2" id="KW-1185">Reference proteome</keyword>
<dbReference type="EMBL" id="MU003838">
    <property type="protein sequence ID" value="KAF2717681.1"/>
    <property type="molecule type" value="Genomic_DNA"/>
</dbReference>
<comment type="caution">
    <text evidence="1">The sequence shown here is derived from an EMBL/GenBank/DDBJ whole genome shotgun (WGS) entry which is preliminary data.</text>
</comment>
<evidence type="ECO:0000313" key="2">
    <source>
        <dbReference type="Proteomes" id="UP000799441"/>
    </source>
</evidence>
<proteinExistence type="predicted"/>
<evidence type="ECO:0000313" key="1">
    <source>
        <dbReference type="EMBL" id="KAF2717681.1"/>
    </source>
</evidence>
<protein>
    <submittedName>
        <fullName evidence="1">Uncharacterized protein</fullName>
    </submittedName>
</protein>
<dbReference type="Proteomes" id="UP000799441">
    <property type="component" value="Unassembled WGS sequence"/>
</dbReference>
<organism evidence="1 2">
    <name type="scientific">Polychaeton citri CBS 116435</name>
    <dbReference type="NCBI Taxonomy" id="1314669"/>
    <lineage>
        <taxon>Eukaryota</taxon>
        <taxon>Fungi</taxon>
        <taxon>Dikarya</taxon>
        <taxon>Ascomycota</taxon>
        <taxon>Pezizomycotina</taxon>
        <taxon>Dothideomycetes</taxon>
        <taxon>Dothideomycetidae</taxon>
        <taxon>Capnodiales</taxon>
        <taxon>Capnodiaceae</taxon>
        <taxon>Polychaeton</taxon>
    </lineage>
</organism>
<accession>A0A9P4Q3B6</accession>
<name>A0A9P4Q3B6_9PEZI</name>
<reference evidence="1" key="1">
    <citation type="journal article" date="2020" name="Stud. Mycol.">
        <title>101 Dothideomycetes genomes: a test case for predicting lifestyles and emergence of pathogens.</title>
        <authorList>
            <person name="Haridas S."/>
            <person name="Albert R."/>
            <person name="Binder M."/>
            <person name="Bloem J."/>
            <person name="Labutti K."/>
            <person name="Salamov A."/>
            <person name="Andreopoulos B."/>
            <person name="Baker S."/>
            <person name="Barry K."/>
            <person name="Bills G."/>
            <person name="Bluhm B."/>
            <person name="Cannon C."/>
            <person name="Castanera R."/>
            <person name="Culley D."/>
            <person name="Daum C."/>
            <person name="Ezra D."/>
            <person name="Gonzalez J."/>
            <person name="Henrissat B."/>
            <person name="Kuo A."/>
            <person name="Liang C."/>
            <person name="Lipzen A."/>
            <person name="Lutzoni F."/>
            <person name="Magnuson J."/>
            <person name="Mondo S."/>
            <person name="Nolan M."/>
            <person name="Ohm R."/>
            <person name="Pangilinan J."/>
            <person name="Park H.-J."/>
            <person name="Ramirez L."/>
            <person name="Alfaro M."/>
            <person name="Sun H."/>
            <person name="Tritt A."/>
            <person name="Yoshinaga Y."/>
            <person name="Zwiers L.-H."/>
            <person name="Turgeon B."/>
            <person name="Goodwin S."/>
            <person name="Spatafora J."/>
            <person name="Crous P."/>
            <person name="Grigoriev I."/>
        </authorList>
    </citation>
    <scope>NUCLEOTIDE SEQUENCE</scope>
    <source>
        <strain evidence="1">CBS 116435</strain>
    </source>
</reference>
<dbReference type="AlphaFoldDB" id="A0A9P4Q3B6"/>
<gene>
    <name evidence="1" type="ORF">K431DRAFT_149920</name>
</gene>
<sequence length="210" mass="24079">MPSWEEGWDRVWRQSESTVSSGDQCQWADDGRSCLRSCVGLVYRTSSHLRPSLSFPVHINQRTNPVSRLVCALLSTTITTAFHHCRLDRSHRAHFETQQRTVHCATTTATATVPLFTCLLAILLIQSWTTTPNQTLLRRRDNSGTWYRPNPSNKTLLIVSPRDTLVSFSLSRHWPKRLTLPCRTIRQGTQRERATPSITRVLRVCLAREQ</sequence>